<organism evidence="2 3">
    <name type="scientific">Oenococcus alcoholitolerans</name>
    <dbReference type="NCBI Taxonomy" id="931074"/>
    <lineage>
        <taxon>Bacteria</taxon>
        <taxon>Bacillati</taxon>
        <taxon>Bacillota</taxon>
        <taxon>Bacilli</taxon>
        <taxon>Lactobacillales</taxon>
        <taxon>Lactobacillaceae</taxon>
        <taxon>Oenococcus</taxon>
    </lineage>
</organism>
<gene>
    <name evidence="2" type="ORF">Q757_00195</name>
</gene>
<dbReference type="EMBL" id="AXCV01000003">
    <property type="protein sequence ID" value="KGO32588.1"/>
    <property type="molecule type" value="Genomic_DNA"/>
</dbReference>
<feature type="transmembrane region" description="Helical" evidence="1">
    <location>
        <begin position="24"/>
        <end position="50"/>
    </location>
</feature>
<name>A0ABR4XSX5_9LACO</name>
<evidence type="ECO:0000313" key="3">
    <source>
        <dbReference type="Proteomes" id="UP000030023"/>
    </source>
</evidence>
<keyword evidence="3" id="KW-1185">Reference proteome</keyword>
<keyword evidence="1" id="KW-0472">Membrane</keyword>
<comment type="caution">
    <text evidence="2">The sequence shown here is derived from an EMBL/GenBank/DDBJ whole genome shotgun (WGS) entry which is preliminary data.</text>
</comment>
<proteinExistence type="predicted"/>
<evidence type="ECO:0000256" key="1">
    <source>
        <dbReference type="SAM" id="Phobius"/>
    </source>
</evidence>
<keyword evidence="1" id="KW-0812">Transmembrane</keyword>
<keyword evidence="1" id="KW-1133">Transmembrane helix</keyword>
<dbReference type="Proteomes" id="UP000030023">
    <property type="component" value="Unassembled WGS sequence"/>
</dbReference>
<sequence length="55" mass="6385">MWLLIALMLIIACAKLFGKLLPYLILALIILYLIKLWWLIAIIILVAILINKKRP</sequence>
<protein>
    <submittedName>
        <fullName evidence="2">Uncharacterized protein</fullName>
    </submittedName>
</protein>
<reference evidence="2 3" key="1">
    <citation type="journal article" date="2014" name="Antonie Van Leeuwenhoek">
        <title>Oenococcus alcoholitolerans sp. nov., a lactic acid bacteria isolated from cachaca and ethanol fermentation processes.</title>
        <authorList>
            <person name="Badotti F."/>
            <person name="Moreira A.P."/>
            <person name="Tonon L.A."/>
            <person name="de Lucena B.T."/>
            <person name="Gomes Fde C."/>
            <person name="Kruger R."/>
            <person name="Thompson C.C."/>
            <person name="de Morais M.A.Jr."/>
            <person name="Rosa C.A."/>
            <person name="Thompson F.L."/>
        </authorList>
    </citation>
    <scope>NUCLEOTIDE SEQUENCE [LARGE SCALE GENOMIC DNA]</scope>
    <source>
        <strain evidence="2 3">UFRJ-M7.2.18</strain>
    </source>
</reference>
<accession>A0ABR4XSX5</accession>
<evidence type="ECO:0000313" key="2">
    <source>
        <dbReference type="EMBL" id="KGO32588.1"/>
    </source>
</evidence>